<dbReference type="InterPro" id="IPR011811">
    <property type="entry name" value="Peptidase_S51_cyanophycinase"/>
</dbReference>
<dbReference type="RefSeq" id="WP_058934393.1">
    <property type="nucleotide sequence ID" value="NZ_CP013729.1"/>
</dbReference>
<evidence type="ECO:0000256" key="4">
    <source>
        <dbReference type="ARBA" id="ARBA00013115"/>
    </source>
</evidence>
<dbReference type="InterPro" id="IPR029062">
    <property type="entry name" value="Class_I_gatase-like"/>
</dbReference>
<keyword evidence="7" id="KW-0378">Hydrolase</keyword>
<evidence type="ECO:0000256" key="6">
    <source>
        <dbReference type="ARBA" id="ARBA00022670"/>
    </source>
</evidence>
<evidence type="ECO:0000313" key="9">
    <source>
        <dbReference type="EMBL" id="ALV06041.1"/>
    </source>
</evidence>
<gene>
    <name evidence="9" type="ORF">RD2015_1556</name>
</gene>
<dbReference type="PANTHER" id="PTHR36175:SF1">
    <property type="entry name" value="CYANOPHYCINASE"/>
    <property type="match status" value="1"/>
</dbReference>
<organism evidence="9 10">
    <name type="scientific">Roseateles depolymerans</name>
    <dbReference type="NCBI Taxonomy" id="76731"/>
    <lineage>
        <taxon>Bacteria</taxon>
        <taxon>Pseudomonadati</taxon>
        <taxon>Pseudomonadota</taxon>
        <taxon>Betaproteobacteria</taxon>
        <taxon>Burkholderiales</taxon>
        <taxon>Sphaerotilaceae</taxon>
        <taxon>Roseateles</taxon>
    </lineage>
</organism>
<evidence type="ECO:0000256" key="3">
    <source>
        <dbReference type="ARBA" id="ARBA00006534"/>
    </source>
</evidence>
<dbReference type="KEGG" id="rdp:RD2015_1556"/>
<evidence type="ECO:0000256" key="7">
    <source>
        <dbReference type="ARBA" id="ARBA00022801"/>
    </source>
</evidence>
<keyword evidence="8" id="KW-0720">Serine protease</keyword>
<dbReference type="GO" id="GO:0006508">
    <property type="term" value="P:proteolysis"/>
    <property type="evidence" value="ECO:0007669"/>
    <property type="project" value="UniProtKB-KW"/>
</dbReference>
<dbReference type="PANTHER" id="PTHR36175">
    <property type="entry name" value="CYANOPHYCINASE"/>
    <property type="match status" value="1"/>
</dbReference>
<dbReference type="EMBL" id="CP013729">
    <property type="protein sequence ID" value="ALV06041.1"/>
    <property type="molecule type" value="Genomic_DNA"/>
</dbReference>
<dbReference type="EC" id="3.4.15.6" evidence="4"/>
<name>A0A0U3MCF9_9BURK</name>
<dbReference type="InterPro" id="IPR005320">
    <property type="entry name" value="Peptidase_S51"/>
</dbReference>
<comment type="similarity">
    <text evidence="3">Belongs to the peptidase S51 family.</text>
</comment>
<dbReference type="AlphaFoldDB" id="A0A0U3MCF9"/>
<proteinExistence type="inferred from homology"/>
<dbReference type="Pfam" id="PF03575">
    <property type="entry name" value="Peptidase_S51"/>
    <property type="match status" value="1"/>
</dbReference>
<evidence type="ECO:0000256" key="8">
    <source>
        <dbReference type="ARBA" id="ARBA00022825"/>
    </source>
</evidence>
<evidence type="ECO:0000313" key="10">
    <source>
        <dbReference type="Proteomes" id="UP000060699"/>
    </source>
</evidence>
<dbReference type="CDD" id="cd03145">
    <property type="entry name" value="GAT1_cyanophycinase"/>
    <property type="match status" value="1"/>
</dbReference>
<keyword evidence="10" id="KW-1185">Reference proteome</keyword>
<dbReference type="GO" id="GO:0008236">
    <property type="term" value="F:serine-type peptidase activity"/>
    <property type="evidence" value="ECO:0007669"/>
    <property type="project" value="UniProtKB-KW"/>
</dbReference>
<dbReference type="STRING" id="76731.RD2015_1556"/>
<protein>
    <recommendedName>
        <fullName evidence="5">Cyanophycinase</fullName>
        <ecNumber evidence="4">3.4.15.6</ecNumber>
    </recommendedName>
</protein>
<dbReference type="NCBIfam" id="TIGR02069">
    <property type="entry name" value="cyanophycinase"/>
    <property type="match status" value="1"/>
</dbReference>
<keyword evidence="6" id="KW-0645">Protease</keyword>
<evidence type="ECO:0000256" key="2">
    <source>
        <dbReference type="ARBA" id="ARBA00002039"/>
    </source>
</evidence>
<dbReference type="Gene3D" id="3.40.50.880">
    <property type="match status" value="1"/>
</dbReference>
<dbReference type="Proteomes" id="UP000060699">
    <property type="component" value="Chromosome"/>
</dbReference>
<sequence length="423" mass="45062" precursor="true">MRHRARWALGAALLLGSTLAQAQTAVVIGGALKFDNDSVWQRVVDEAGGPQARFVVFGTAAANPARSAAQIVEALNRRGARAEALAITPQLPADQLAAALRDPVLLDKVRSARGVFFSGGAQEHITATFQPGGKPTPMLDAIWDVYRRGGVVAGTSAGAAIMSRVMFRDAQDVMEVLGGQLRPGREIDQGLGFVGPDLFIDQHFLKRGRIGRMLPLMVAQGLRVGLGIEENSAAVIKGHQAEVIGARGALFVDLRDARTDSTLGAFNLQNARLSYLERGDRIDLKTGVVTASEAKRSSSPIDPAASDFKPYFKNEPFYPDILGDNTIAQAMAQLLDSPASELRGLAARLGPQGEVRGQPGFEFRLYKGPGTRGWFTGAFGGEDYTVVNVHLDVRPVRVNSPLYVPIVAPQGAPLPASSPTGRP</sequence>
<evidence type="ECO:0000256" key="1">
    <source>
        <dbReference type="ARBA" id="ARBA00001092"/>
    </source>
</evidence>
<reference evidence="9 10" key="1">
    <citation type="submission" date="2015-12" db="EMBL/GenBank/DDBJ databases">
        <title>Complete genome of Roseateles depolymerans KCTC 42856.</title>
        <authorList>
            <person name="Kim K.M."/>
        </authorList>
    </citation>
    <scope>NUCLEOTIDE SEQUENCE [LARGE SCALE GENOMIC DNA]</scope>
    <source>
        <strain evidence="9 10">KCTC 42856</strain>
    </source>
</reference>
<comment type="function">
    <text evidence="2">Exopeptidase that catalyzes the hydrolytic cleavage of multi-L-arginyl-poly-L-aspartic acid (cyanophycin; a water-insoluble reserve polymer) into aspartate-arginine dipeptides.</text>
</comment>
<evidence type="ECO:0000256" key="5">
    <source>
        <dbReference type="ARBA" id="ARBA00015719"/>
    </source>
</evidence>
<accession>A0A0U3MCF9</accession>
<dbReference type="GO" id="GO:0008241">
    <property type="term" value="F:peptidyl-dipeptidase activity"/>
    <property type="evidence" value="ECO:0007669"/>
    <property type="project" value="UniProtKB-EC"/>
</dbReference>
<dbReference type="SUPFAM" id="SSF52317">
    <property type="entry name" value="Class I glutamine amidotransferase-like"/>
    <property type="match status" value="1"/>
</dbReference>
<comment type="catalytic activity">
    <reaction evidence="1">
        <text>[L-4-(L-arginin-2-N-yl)aspartate](n) + H2O = [L-4-(L-arginin-2-N-yl)aspartate](n-1) + L-4-(L-arginin-2-N-yl)aspartate</text>
        <dbReference type="Rhea" id="RHEA:12845"/>
        <dbReference type="Rhea" id="RHEA-COMP:13728"/>
        <dbReference type="Rhea" id="RHEA-COMP:13734"/>
        <dbReference type="ChEBI" id="CHEBI:15377"/>
        <dbReference type="ChEBI" id="CHEBI:137986"/>
        <dbReference type="ChEBI" id="CHEBI:137991"/>
        <dbReference type="EC" id="3.4.15.6"/>
    </reaction>
</comment>